<sequence length="357" mass="38567">MKGEAYFKDLISGKRHGAGDRLLFTLLQIVALVYAAVMRLRAFGYRVGLLRSRKLPRPVISVGNITVGGTGKTPTVLHLARLLMAQGKRVVVLTRGYGGTLEGETRVVSDGTSLLLSPEEAGDEPCLLASQLPELIVVMGSDRYLAGMLAMERFSPDLFILDDGFQHLRLQRDLNILLLDGRDPFAGSRTLPAGLLREPVSAAGRADLVLFTRCGDVAPEIPPAIQEIPHCTASHALTGWLPLAGGEARPFSELSGRRIIAFAGIADPSGFFDTLEQQGLPLLATLAFPDHTKYGKEELEALGGLKRSKRADCLITTGKDAVKLLPYRGILRDCCVAQLELKINEPGLLLAALEKLL</sequence>
<comment type="catalytic activity">
    <reaction evidence="13">
        <text>a lipid A disaccharide + ATP = a lipid IVA + ADP + H(+)</text>
        <dbReference type="Rhea" id="RHEA:67840"/>
        <dbReference type="ChEBI" id="CHEBI:15378"/>
        <dbReference type="ChEBI" id="CHEBI:30616"/>
        <dbReference type="ChEBI" id="CHEBI:176343"/>
        <dbReference type="ChEBI" id="CHEBI:176425"/>
        <dbReference type="ChEBI" id="CHEBI:456216"/>
        <dbReference type="EC" id="2.7.1.130"/>
    </reaction>
</comment>
<dbReference type="GO" id="GO:0009245">
    <property type="term" value="P:lipid A biosynthetic process"/>
    <property type="evidence" value="ECO:0007669"/>
    <property type="project" value="UniProtKB-UniRule"/>
</dbReference>
<dbReference type="SUPFAM" id="SSF52540">
    <property type="entry name" value="P-loop containing nucleoside triphosphate hydrolases"/>
    <property type="match status" value="1"/>
</dbReference>
<keyword evidence="14" id="KW-1133">Transmembrane helix</keyword>
<reference evidence="15 16" key="1">
    <citation type="submission" date="2021-05" db="EMBL/GenBank/DDBJ databases">
        <title>The draft genome of Geobacter pelophilus DSM 12255.</title>
        <authorList>
            <person name="Xu Z."/>
            <person name="Masuda Y."/>
            <person name="Itoh H."/>
            <person name="Senoo K."/>
        </authorList>
    </citation>
    <scope>NUCLEOTIDE SEQUENCE [LARGE SCALE GENOMIC DNA]</scope>
    <source>
        <strain evidence="15 16">DSM 12255</strain>
    </source>
</reference>
<dbReference type="Pfam" id="PF02606">
    <property type="entry name" value="LpxK"/>
    <property type="match status" value="1"/>
</dbReference>
<accession>A0AAW4L7P7</accession>
<dbReference type="Proteomes" id="UP000811899">
    <property type="component" value="Unassembled WGS sequence"/>
</dbReference>
<evidence type="ECO:0000256" key="1">
    <source>
        <dbReference type="ARBA" id="ARBA00002274"/>
    </source>
</evidence>
<keyword evidence="10 13" id="KW-0067">ATP-binding</keyword>
<evidence type="ECO:0000256" key="9">
    <source>
        <dbReference type="ARBA" id="ARBA00022777"/>
    </source>
</evidence>
<keyword evidence="14" id="KW-0472">Membrane</keyword>
<evidence type="ECO:0000313" key="15">
    <source>
        <dbReference type="EMBL" id="MBT0665555.1"/>
    </source>
</evidence>
<evidence type="ECO:0000256" key="10">
    <source>
        <dbReference type="ARBA" id="ARBA00022840"/>
    </source>
</evidence>
<comment type="function">
    <text evidence="1 13">Transfers the gamma-phosphate of ATP to the 4'-position of a tetraacyldisaccharide 1-phosphate intermediate (termed DS-1-P) to form tetraacyldisaccharide 1,4'-bis-phosphate (lipid IVA).</text>
</comment>
<keyword evidence="14" id="KW-0812">Transmembrane</keyword>
<keyword evidence="8 13" id="KW-0547">Nucleotide-binding</keyword>
<evidence type="ECO:0000256" key="4">
    <source>
        <dbReference type="ARBA" id="ARBA00016436"/>
    </source>
</evidence>
<dbReference type="GO" id="GO:0009244">
    <property type="term" value="P:lipopolysaccharide core region biosynthetic process"/>
    <property type="evidence" value="ECO:0007669"/>
    <property type="project" value="TreeGrafter"/>
</dbReference>
<evidence type="ECO:0000256" key="8">
    <source>
        <dbReference type="ARBA" id="ARBA00022741"/>
    </source>
</evidence>
<feature type="binding site" evidence="13">
    <location>
        <begin position="66"/>
        <end position="73"/>
    </location>
    <ligand>
        <name>ATP</name>
        <dbReference type="ChEBI" id="CHEBI:30616"/>
    </ligand>
</feature>
<comment type="pathway">
    <text evidence="2 13">Glycolipid biosynthesis; lipid IV(A) biosynthesis; lipid IV(A) from (3R)-3-hydroxytetradecanoyl-[acyl-carrier-protein] and UDP-N-acetyl-alpha-D-glucosamine: step 6/6.</text>
</comment>
<evidence type="ECO:0000256" key="7">
    <source>
        <dbReference type="ARBA" id="ARBA00022679"/>
    </source>
</evidence>
<dbReference type="GO" id="GO:0005524">
    <property type="term" value="F:ATP binding"/>
    <property type="evidence" value="ECO:0007669"/>
    <property type="project" value="UniProtKB-UniRule"/>
</dbReference>
<evidence type="ECO:0000256" key="11">
    <source>
        <dbReference type="ARBA" id="ARBA00023098"/>
    </source>
</evidence>
<gene>
    <name evidence="13 15" type="primary">lpxK</name>
    <name evidence="15" type="ORF">KI809_14700</name>
</gene>
<keyword evidence="16" id="KW-1185">Reference proteome</keyword>
<dbReference type="EC" id="2.7.1.130" evidence="3 13"/>
<dbReference type="AlphaFoldDB" id="A0AAW4L7P7"/>
<dbReference type="GO" id="GO:0005886">
    <property type="term" value="C:plasma membrane"/>
    <property type="evidence" value="ECO:0007669"/>
    <property type="project" value="TreeGrafter"/>
</dbReference>
<proteinExistence type="inferred from homology"/>
<organism evidence="15 16">
    <name type="scientific">Geoanaerobacter pelophilus</name>
    <dbReference type="NCBI Taxonomy" id="60036"/>
    <lineage>
        <taxon>Bacteria</taxon>
        <taxon>Pseudomonadati</taxon>
        <taxon>Thermodesulfobacteriota</taxon>
        <taxon>Desulfuromonadia</taxon>
        <taxon>Geobacterales</taxon>
        <taxon>Geobacteraceae</taxon>
        <taxon>Geoanaerobacter</taxon>
    </lineage>
</organism>
<evidence type="ECO:0000256" key="14">
    <source>
        <dbReference type="SAM" id="Phobius"/>
    </source>
</evidence>
<dbReference type="PANTHER" id="PTHR42724:SF1">
    <property type="entry name" value="TETRAACYLDISACCHARIDE 4'-KINASE, MITOCHONDRIAL-RELATED"/>
    <property type="match status" value="1"/>
</dbReference>
<dbReference type="GO" id="GO:0009029">
    <property type="term" value="F:lipid-A 4'-kinase activity"/>
    <property type="evidence" value="ECO:0007669"/>
    <property type="project" value="UniProtKB-UniRule"/>
</dbReference>
<comment type="caution">
    <text evidence="15">The sequence shown here is derived from an EMBL/GenBank/DDBJ whole genome shotgun (WGS) entry which is preliminary data.</text>
</comment>
<protein>
    <recommendedName>
        <fullName evidence="4 13">Tetraacyldisaccharide 4'-kinase</fullName>
        <ecNumber evidence="3 13">2.7.1.130</ecNumber>
    </recommendedName>
    <alternativeName>
        <fullName evidence="12 13">Lipid A 4'-kinase</fullName>
    </alternativeName>
</protein>
<evidence type="ECO:0000256" key="3">
    <source>
        <dbReference type="ARBA" id="ARBA00012071"/>
    </source>
</evidence>
<feature type="transmembrane region" description="Helical" evidence="14">
    <location>
        <begin position="22"/>
        <end position="44"/>
    </location>
</feature>
<dbReference type="InterPro" id="IPR003758">
    <property type="entry name" value="LpxK"/>
</dbReference>
<evidence type="ECO:0000256" key="5">
    <source>
        <dbReference type="ARBA" id="ARBA00022516"/>
    </source>
</evidence>
<evidence type="ECO:0000313" key="16">
    <source>
        <dbReference type="Proteomes" id="UP000811899"/>
    </source>
</evidence>
<evidence type="ECO:0000256" key="2">
    <source>
        <dbReference type="ARBA" id="ARBA00004870"/>
    </source>
</evidence>
<dbReference type="EMBL" id="JAHCVJ010000006">
    <property type="protein sequence ID" value="MBT0665555.1"/>
    <property type="molecule type" value="Genomic_DNA"/>
</dbReference>
<dbReference type="InterPro" id="IPR027417">
    <property type="entry name" value="P-loop_NTPase"/>
</dbReference>
<comment type="similarity">
    <text evidence="13">Belongs to the LpxK family.</text>
</comment>
<keyword evidence="11 13" id="KW-0443">Lipid metabolism</keyword>
<dbReference type="PANTHER" id="PTHR42724">
    <property type="entry name" value="TETRAACYLDISACCHARIDE 4'-KINASE"/>
    <property type="match status" value="1"/>
</dbReference>
<dbReference type="HAMAP" id="MF_00409">
    <property type="entry name" value="LpxK"/>
    <property type="match status" value="1"/>
</dbReference>
<keyword evidence="7 13" id="KW-0808">Transferase</keyword>
<evidence type="ECO:0000256" key="13">
    <source>
        <dbReference type="HAMAP-Rule" id="MF_00409"/>
    </source>
</evidence>
<keyword evidence="5 13" id="KW-0444">Lipid biosynthesis</keyword>
<keyword evidence="9 13" id="KW-0418">Kinase</keyword>
<dbReference type="RefSeq" id="WP_214172331.1">
    <property type="nucleotide sequence ID" value="NZ_JAHCVJ010000006.1"/>
</dbReference>
<evidence type="ECO:0000256" key="6">
    <source>
        <dbReference type="ARBA" id="ARBA00022556"/>
    </source>
</evidence>
<dbReference type="NCBIfam" id="TIGR00682">
    <property type="entry name" value="lpxK"/>
    <property type="match status" value="1"/>
</dbReference>
<name>A0AAW4L7P7_9BACT</name>
<keyword evidence="6 13" id="KW-0441">Lipid A biosynthesis</keyword>
<evidence type="ECO:0000256" key="12">
    <source>
        <dbReference type="ARBA" id="ARBA00029757"/>
    </source>
</evidence>